<organism evidence="3 5">
    <name type="scientific">Chitinophaga sancti</name>
    <dbReference type="NCBI Taxonomy" id="1004"/>
    <lineage>
        <taxon>Bacteria</taxon>
        <taxon>Pseudomonadati</taxon>
        <taxon>Bacteroidota</taxon>
        <taxon>Chitinophagia</taxon>
        <taxon>Chitinophagales</taxon>
        <taxon>Chitinophagaceae</taxon>
        <taxon>Chitinophaga</taxon>
    </lineage>
</organism>
<protein>
    <submittedName>
        <fullName evidence="3 4">UDP-N-acetylglucosamine 2-epimerase</fullName>
    </submittedName>
</protein>
<dbReference type="EMBL" id="CP140154">
    <property type="protein sequence ID" value="WQG89764.1"/>
    <property type="molecule type" value="Genomic_DNA"/>
</dbReference>
<dbReference type="SUPFAM" id="SSF53756">
    <property type="entry name" value="UDP-Glycosyltransferase/glycogen phosphorylase"/>
    <property type="match status" value="1"/>
</dbReference>
<dbReference type="Proteomes" id="UP001326715">
    <property type="component" value="Chromosome"/>
</dbReference>
<evidence type="ECO:0000313" key="3">
    <source>
        <dbReference type="EMBL" id="SFW18462.1"/>
    </source>
</evidence>
<dbReference type="Proteomes" id="UP000183788">
    <property type="component" value="Unassembled WGS sequence"/>
</dbReference>
<feature type="domain" description="UDP-N-acetylglucosamine 2-epimerase" evidence="2">
    <location>
        <begin position="182"/>
        <end position="427"/>
    </location>
</feature>
<dbReference type="Pfam" id="PF02350">
    <property type="entry name" value="Epimerase_2"/>
    <property type="match status" value="1"/>
</dbReference>
<dbReference type="GO" id="GO:0016853">
    <property type="term" value="F:isomerase activity"/>
    <property type="evidence" value="ECO:0007669"/>
    <property type="project" value="UniProtKB-KW"/>
</dbReference>
<dbReference type="InterPro" id="IPR029767">
    <property type="entry name" value="WecB-like"/>
</dbReference>
<name>A0A1K1M925_9BACT</name>
<dbReference type="PANTHER" id="PTHR43174:SF1">
    <property type="entry name" value="UDP-N-ACETYLGLUCOSAMINE 2-EPIMERASE"/>
    <property type="match status" value="1"/>
</dbReference>
<keyword evidence="1" id="KW-0413">Isomerase</keyword>
<evidence type="ECO:0000313" key="5">
    <source>
        <dbReference type="Proteomes" id="UP000183788"/>
    </source>
</evidence>
<sequence>MLMPITDDHLVDEQIQLANATSRPLYLIIIATKPCYIKLASLILAMSKKGCAFLVIDAGQHYEKKLVHARHELQYEHLISIFLNVRGDLLGRTAELADRVNWLYIYLKKHQFKGQAIPVVSGDTSTAGMFPILWYFKTRLRSIHVEAGLRSYSPFARQQMPDNFPEILDLQRTREGWTMVQDEPFPEAADTRLASVCSQLFFTPVSLNSKNMLREGADKKDIHQVGSLSADALELIMKETVLTSVFEVYPFLREGSWLRVDIHRRENICYQVLSSLFEAIQELCGRGFRIVIVVSNALNKGIRTLGLGDVWAALQEQEGVKVTPLWTHYQHVIEFMRSPHCRGIYTDSGGLQEETQVLDIPCITCRYSTDRPETIWQVQNNILVPPYSASLISSSLEYILEHDRSIFSNHDKLLYGRNVGEKMADILQDYIPLPMLTIQDIFDDSIL</sequence>
<accession>A0A1K1M925</accession>
<dbReference type="OrthoDB" id="9803238at2"/>
<dbReference type="Gene3D" id="3.40.50.2000">
    <property type="entry name" value="Glycogen Phosphorylase B"/>
    <property type="match status" value="3"/>
</dbReference>
<dbReference type="RefSeq" id="WP_083571316.1">
    <property type="nucleotide sequence ID" value="NZ_CP139972.1"/>
</dbReference>
<evidence type="ECO:0000259" key="2">
    <source>
        <dbReference type="Pfam" id="PF02350"/>
    </source>
</evidence>
<evidence type="ECO:0000313" key="6">
    <source>
        <dbReference type="Proteomes" id="UP001326715"/>
    </source>
</evidence>
<gene>
    <name evidence="3" type="ORF">SAMN05661012_00471</name>
    <name evidence="4" type="ORF">SR876_33065</name>
</gene>
<dbReference type="PANTHER" id="PTHR43174">
    <property type="entry name" value="UDP-N-ACETYLGLUCOSAMINE 2-EPIMERASE"/>
    <property type="match status" value="1"/>
</dbReference>
<proteinExistence type="inferred from homology"/>
<dbReference type="AlphaFoldDB" id="A0A1K1M925"/>
<reference evidence="4 6" key="2">
    <citation type="submission" date="2023-11" db="EMBL/GenBank/DDBJ databases">
        <title>MicrobeMod: A computational toolkit for identifying prokaryotic methylation and restriction-modification with nanopore sequencing.</title>
        <authorList>
            <person name="Crits-Christoph A."/>
            <person name="Kang S.C."/>
            <person name="Lee H."/>
            <person name="Ostrov N."/>
        </authorList>
    </citation>
    <scope>NUCLEOTIDE SEQUENCE [LARGE SCALE GENOMIC DNA]</scope>
    <source>
        <strain evidence="4 6">ATCC 23090</strain>
    </source>
</reference>
<keyword evidence="6" id="KW-1185">Reference proteome</keyword>
<dbReference type="EMBL" id="FPIZ01000001">
    <property type="protein sequence ID" value="SFW18462.1"/>
    <property type="molecule type" value="Genomic_DNA"/>
</dbReference>
<reference evidence="3 5" key="1">
    <citation type="submission" date="2016-11" db="EMBL/GenBank/DDBJ databases">
        <authorList>
            <person name="Jaros S."/>
            <person name="Januszkiewicz K."/>
            <person name="Wedrychowicz H."/>
        </authorList>
    </citation>
    <scope>NUCLEOTIDE SEQUENCE [LARGE SCALE GENOMIC DNA]</scope>
    <source>
        <strain evidence="3 5">DSM 784</strain>
    </source>
</reference>
<evidence type="ECO:0000313" key="4">
    <source>
        <dbReference type="EMBL" id="WQG89764.1"/>
    </source>
</evidence>
<dbReference type="STRING" id="1004.SAMN05661012_00471"/>
<dbReference type="InterPro" id="IPR003331">
    <property type="entry name" value="UDP_GlcNAc_Epimerase_2_dom"/>
</dbReference>
<comment type="similarity">
    <text evidence="1">Belongs to the UDP-N-acetylglucosamine 2-epimerase family.</text>
</comment>
<evidence type="ECO:0000256" key="1">
    <source>
        <dbReference type="RuleBase" id="RU003513"/>
    </source>
</evidence>